<dbReference type="PROSITE" id="PS51880">
    <property type="entry name" value="TGS"/>
    <property type="match status" value="1"/>
</dbReference>
<dbReference type="EC" id="7.6.2.2" evidence="3"/>
<evidence type="ECO:0000259" key="16">
    <source>
        <dbReference type="PROSITE" id="PS50893"/>
    </source>
</evidence>
<dbReference type="InterPro" id="IPR003439">
    <property type="entry name" value="ABC_transporter-like_ATP-bd"/>
</dbReference>
<dbReference type="SUPFAM" id="SSF52540">
    <property type="entry name" value="P-loop containing nucleoside triphosphate hydrolases"/>
    <property type="match status" value="3"/>
</dbReference>
<dbReference type="Gene3D" id="3.10.20.30">
    <property type="match status" value="1"/>
</dbReference>
<keyword evidence="8" id="KW-0067">ATP-binding</keyword>
<keyword evidence="13" id="KW-0325">Glycoprotein</keyword>
<dbReference type="EMBL" id="VYZN01000025">
    <property type="protein sequence ID" value="KAE9535534.1"/>
    <property type="molecule type" value="Genomic_DNA"/>
</dbReference>
<dbReference type="InterPro" id="IPR011527">
    <property type="entry name" value="ABC1_TM_dom"/>
</dbReference>
<feature type="transmembrane region" description="Helical" evidence="15">
    <location>
        <begin position="195"/>
        <end position="217"/>
    </location>
</feature>
<dbReference type="InterPro" id="IPR012676">
    <property type="entry name" value="TGS-like"/>
</dbReference>
<feature type="domain" description="ABC transporter" evidence="16">
    <location>
        <begin position="1237"/>
        <end position="1470"/>
    </location>
</feature>
<evidence type="ECO:0000256" key="13">
    <source>
        <dbReference type="ARBA" id="ARBA00023180"/>
    </source>
</evidence>
<dbReference type="InterPro" id="IPR004095">
    <property type="entry name" value="TGS"/>
</dbReference>
<dbReference type="GO" id="GO:0090374">
    <property type="term" value="P:oligopeptide export from mitochondrion"/>
    <property type="evidence" value="ECO:0007669"/>
    <property type="project" value="TreeGrafter"/>
</dbReference>
<feature type="domain" description="ABC transporter" evidence="16">
    <location>
        <begin position="470"/>
        <end position="706"/>
    </location>
</feature>
<dbReference type="PANTHER" id="PTHR43394:SF27">
    <property type="entry name" value="ATP-DEPENDENT TRANSLOCASE ABCB1-LIKE"/>
    <property type="match status" value="1"/>
</dbReference>
<feature type="transmembrane region" description="Helical" evidence="15">
    <location>
        <begin position="1036"/>
        <end position="1054"/>
    </location>
</feature>
<evidence type="ECO:0000256" key="5">
    <source>
        <dbReference type="ARBA" id="ARBA00022692"/>
    </source>
</evidence>
<dbReference type="CDD" id="cd03249">
    <property type="entry name" value="ABC_MTABC3_MDL1_MDL2"/>
    <property type="match status" value="2"/>
</dbReference>
<dbReference type="GO" id="GO:0016887">
    <property type="term" value="F:ATP hydrolysis activity"/>
    <property type="evidence" value="ECO:0007669"/>
    <property type="project" value="InterPro"/>
</dbReference>
<feature type="transmembrane region" description="Helical" evidence="15">
    <location>
        <begin position="1138"/>
        <end position="1157"/>
    </location>
</feature>
<dbReference type="GO" id="GO:0015421">
    <property type="term" value="F:ABC-type oligopeptide transporter activity"/>
    <property type="evidence" value="ECO:0007669"/>
    <property type="project" value="TreeGrafter"/>
</dbReference>
<evidence type="ECO:0000256" key="4">
    <source>
        <dbReference type="ARBA" id="ARBA00022448"/>
    </source>
</evidence>
<dbReference type="PROSITE" id="PS50929">
    <property type="entry name" value="ABC_TM1F"/>
    <property type="match status" value="2"/>
</dbReference>
<dbReference type="InterPro" id="IPR045001">
    <property type="entry name" value="DRG"/>
</dbReference>
<evidence type="ECO:0000256" key="2">
    <source>
        <dbReference type="ARBA" id="ARBA00007577"/>
    </source>
</evidence>
<accession>A0A6G0TMV7</accession>
<evidence type="ECO:0000313" key="21">
    <source>
        <dbReference type="Proteomes" id="UP000475862"/>
    </source>
</evidence>
<evidence type="ECO:0000256" key="15">
    <source>
        <dbReference type="SAM" id="Phobius"/>
    </source>
</evidence>
<dbReference type="CDD" id="cd18577">
    <property type="entry name" value="ABC_6TM_Pgp_ABCB1_D1_like"/>
    <property type="match status" value="1"/>
</dbReference>
<comment type="similarity">
    <text evidence="2">Belongs to the ABC transporter superfamily. ABCB family. Multidrug resistance exporter (TC 3.A.1.201) subfamily.</text>
</comment>
<dbReference type="NCBIfam" id="TIGR00231">
    <property type="entry name" value="small_GTP"/>
    <property type="match status" value="1"/>
</dbReference>
<evidence type="ECO:0000256" key="14">
    <source>
        <dbReference type="ARBA" id="ARBA00034018"/>
    </source>
</evidence>
<dbReference type="GO" id="GO:0097254">
    <property type="term" value="P:renal tubular secretion"/>
    <property type="evidence" value="ECO:0007669"/>
    <property type="project" value="UniProtKB-ARBA"/>
</dbReference>
<dbReference type="InterPro" id="IPR031662">
    <property type="entry name" value="GTP-binding_2"/>
</dbReference>
<dbReference type="GO" id="GO:0008559">
    <property type="term" value="F:ABC-type xenobiotic transporter activity"/>
    <property type="evidence" value="ECO:0007669"/>
    <property type="project" value="UniProtKB-EC"/>
</dbReference>
<evidence type="ECO:0000259" key="19">
    <source>
        <dbReference type="PROSITE" id="PS51880"/>
    </source>
</evidence>
<feature type="transmembrane region" description="Helical" evidence="15">
    <location>
        <begin position="960"/>
        <end position="984"/>
    </location>
</feature>
<feature type="transmembrane region" description="Helical" evidence="15">
    <location>
        <begin position="268"/>
        <end position="286"/>
    </location>
</feature>
<feature type="transmembrane region" description="Helical" evidence="15">
    <location>
        <begin position="51"/>
        <end position="75"/>
    </location>
</feature>
<dbReference type="Gene3D" id="6.10.140.1070">
    <property type="match status" value="2"/>
</dbReference>
<feature type="domain" description="OBG-type G" evidence="18">
    <location>
        <begin position="1556"/>
        <end position="1781"/>
    </location>
</feature>
<dbReference type="GO" id="GO:0017085">
    <property type="term" value="P:response to insecticide"/>
    <property type="evidence" value="ECO:0007669"/>
    <property type="project" value="UniProtKB-ARBA"/>
</dbReference>
<evidence type="ECO:0000256" key="7">
    <source>
        <dbReference type="ARBA" id="ARBA00022741"/>
    </source>
</evidence>
<dbReference type="GO" id="GO:0005743">
    <property type="term" value="C:mitochondrial inner membrane"/>
    <property type="evidence" value="ECO:0007669"/>
    <property type="project" value="TreeGrafter"/>
</dbReference>
<dbReference type="CDD" id="cd01896">
    <property type="entry name" value="DRG"/>
    <property type="match status" value="1"/>
</dbReference>
<dbReference type="Pfam" id="PF01926">
    <property type="entry name" value="MMR_HSR1"/>
    <property type="match status" value="1"/>
</dbReference>
<keyword evidence="7" id="KW-0547">Nucleotide-binding</keyword>
<dbReference type="Gene3D" id="3.40.50.300">
    <property type="entry name" value="P-loop containing nucleotide triphosphate hydrolases"/>
    <property type="match status" value="2"/>
</dbReference>
<gene>
    <name evidence="20" type="ORF">AGLY_007435</name>
</gene>
<dbReference type="Pfam" id="PF00005">
    <property type="entry name" value="ABC_tran"/>
    <property type="match status" value="2"/>
</dbReference>
<dbReference type="InterPro" id="IPR036640">
    <property type="entry name" value="ABC1_TM_sf"/>
</dbReference>
<dbReference type="PROSITE" id="PS50893">
    <property type="entry name" value="ABC_TRANSPORTER_2"/>
    <property type="match status" value="2"/>
</dbReference>
<comment type="subcellular location">
    <subcellularLocation>
        <location evidence="1">Membrane</location>
        <topology evidence="1">Multi-pass membrane protein</topology>
    </subcellularLocation>
</comment>
<organism evidence="20 21">
    <name type="scientific">Aphis glycines</name>
    <name type="common">Soybean aphid</name>
    <dbReference type="NCBI Taxonomy" id="307491"/>
    <lineage>
        <taxon>Eukaryota</taxon>
        <taxon>Metazoa</taxon>
        <taxon>Ecdysozoa</taxon>
        <taxon>Arthropoda</taxon>
        <taxon>Hexapoda</taxon>
        <taxon>Insecta</taxon>
        <taxon>Pterygota</taxon>
        <taxon>Neoptera</taxon>
        <taxon>Paraneoptera</taxon>
        <taxon>Hemiptera</taxon>
        <taxon>Sternorrhyncha</taxon>
        <taxon>Aphidomorpha</taxon>
        <taxon>Aphidoidea</taxon>
        <taxon>Aphididae</taxon>
        <taxon>Aphidini</taxon>
        <taxon>Aphis</taxon>
        <taxon>Aphis</taxon>
    </lineage>
</organism>
<reference evidence="20 21" key="1">
    <citation type="submission" date="2019-08" db="EMBL/GenBank/DDBJ databases">
        <title>The genome of the soybean aphid Biotype 1, its phylome, world population structure and adaptation to the North American continent.</title>
        <authorList>
            <person name="Giordano R."/>
            <person name="Donthu R.K."/>
            <person name="Hernandez A.G."/>
            <person name="Wright C.L."/>
            <person name="Zimin A.V."/>
        </authorList>
    </citation>
    <scope>NUCLEOTIDE SEQUENCE [LARGE SCALE GENOMIC DNA]</scope>
    <source>
        <tissue evidence="20">Whole aphids</tissue>
    </source>
</reference>
<dbReference type="FunFam" id="3.10.20.30:FF:000003">
    <property type="entry name" value="Developmentally-regulated GTP-binding protein 1"/>
    <property type="match status" value="1"/>
</dbReference>
<dbReference type="GO" id="GO:0003924">
    <property type="term" value="F:GTPase activity"/>
    <property type="evidence" value="ECO:0007669"/>
    <property type="project" value="InterPro"/>
</dbReference>
<feature type="domain" description="ABC transmembrane type-1" evidence="17">
    <location>
        <begin position="56"/>
        <end position="433"/>
    </location>
</feature>
<feature type="domain" description="ABC transmembrane type-1" evidence="17">
    <location>
        <begin position="920"/>
        <end position="1203"/>
    </location>
</feature>
<dbReference type="FunFam" id="3.40.50.300:FF:000740">
    <property type="entry name" value="Putative GTP-binding protein 1"/>
    <property type="match status" value="1"/>
</dbReference>
<dbReference type="SUPFAM" id="SSF90123">
    <property type="entry name" value="ABC transporter transmembrane region"/>
    <property type="match status" value="2"/>
</dbReference>
<feature type="domain" description="TGS" evidence="19">
    <location>
        <begin position="1781"/>
        <end position="1857"/>
    </location>
</feature>
<keyword evidence="21" id="KW-1185">Reference proteome</keyword>
<dbReference type="InterPro" id="IPR006073">
    <property type="entry name" value="GTP-bd"/>
</dbReference>
<dbReference type="Gene3D" id="1.20.1560.10">
    <property type="entry name" value="ABC transporter type 1, transmembrane domain"/>
    <property type="match status" value="2"/>
</dbReference>
<dbReference type="GO" id="GO:0005525">
    <property type="term" value="F:GTP binding"/>
    <property type="evidence" value="ECO:0007669"/>
    <property type="project" value="UniProtKB-KW"/>
</dbReference>
<protein>
    <recommendedName>
        <fullName evidence="3">ABC-type xenobiotic transporter</fullName>
        <ecNumber evidence="3">7.6.2.2</ecNumber>
    </recommendedName>
</protein>
<keyword evidence="11" id="KW-0342">GTP-binding</keyword>
<evidence type="ECO:0000256" key="3">
    <source>
        <dbReference type="ARBA" id="ARBA00012191"/>
    </source>
</evidence>
<evidence type="ECO:0000256" key="11">
    <source>
        <dbReference type="ARBA" id="ARBA00023134"/>
    </source>
</evidence>
<dbReference type="Pfam" id="PF16897">
    <property type="entry name" value="MMR_HSR1_Xtn"/>
    <property type="match status" value="1"/>
</dbReference>
<dbReference type="InterPro" id="IPR027417">
    <property type="entry name" value="P-loop_NTPase"/>
</dbReference>
<evidence type="ECO:0000256" key="8">
    <source>
        <dbReference type="ARBA" id="ARBA00022840"/>
    </source>
</evidence>
<dbReference type="FunFam" id="3.40.50.300:FF:000479">
    <property type="entry name" value="Multidrug resistance protein 1A"/>
    <property type="match status" value="1"/>
</dbReference>
<evidence type="ECO:0000256" key="6">
    <source>
        <dbReference type="ARBA" id="ARBA00022737"/>
    </source>
</evidence>
<dbReference type="InterPro" id="IPR003593">
    <property type="entry name" value="AAA+_ATPase"/>
</dbReference>
<evidence type="ECO:0000256" key="12">
    <source>
        <dbReference type="ARBA" id="ARBA00023136"/>
    </source>
</evidence>
<dbReference type="InterPro" id="IPR039421">
    <property type="entry name" value="Type_1_exporter"/>
</dbReference>
<dbReference type="SUPFAM" id="SSF81271">
    <property type="entry name" value="TGS-like"/>
    <property type="match status" value="1"/>
</dbReference>
<dbReference type="CDD" id="cd17230">
    <property type="entry name" value="TGS_DRG1"/>
    <property type="match status" value="1"/>
</dbReference>
<evidence type="ECO:0000259" key="18">
    <source>
        <dbReference type="PROSITE" id="PS51710"/>
    </source>
</evidence>
<dbReference type="SMART" id="SM00382">
    <property type="entry name" value="AAA"/>
    <property type="match status" value="3"/>
</dbReference>
<dbReference type="PANTHER" id="PTHR43394">
    <property type="entry name" value="ATP-DEPENDENT PERMEASE MDL1, MITOCHONDRIAL"/>
    <property type="match status" value="1"/>
</dbReference>
<dbReference type="GO" id="GO:0005524">
    <property type="term" value="F:ATP binding"/>
    <property type="evidence" value="ECO:0007669"/>
    <property type="project" value="UniProtKB-KW"/>
</dbReference>
<sequence>MFGKKNEETVGLLKVSATKLDGNTKYGTVEKNEKKTPTISSLFRYASKAEVVLMSIGVVCSIIHGSSFPVLALVFGQMTNVFIKQASSVTSTENNFQNHLTMVGNALDLIHTNPFNSTYNYTNILPSSDVDTQSPLNVESSTLGAFFMSEMERLSTVKTITDMNLRQTTDSPNQYSYDVLSPEEFHNYMTKYSLYYLYIGCVVLIAAFIQTFCWEIACEKQIHRLRKVFYSQILRQEISWYDLSDDGDLITKLSDDLERVREGISSKFSMVTQYISTLFTGILIGLCVNWRLTLIILCVIPFLVAVSGALAIISASTASREQIKYGLAGNIAEEVLLNIRTVAAFGGELRESKRYKVAVEEGRKLVMKKYYVFSLLLGSVFVIMYSAYGIAFWYGSNLIVNEISSPGSIFTVFFSVMAGAFSVGNALPFINSVSIAIKAASNIFNIIDNKPKIDPYSSQGKKINKIQGKIEFKNVNFTYPTKSSTSVLNNLSLTIEPGQTVALVGSSGSGKSTIGSLLLRFYDPTEGQVFLDNFDLKYLNLHWLRQNIGVVSQAPILFSVSISENIRYGQSNCTQQDIIAAAMTANAHSFIIKLPKGYDTLVGDKGFQLSDDQKQRIVIARALVKDPKILLLDETTSGLDIQSEGIVQDALDKAQQDRSTIILTHRLLTLRNIDIIFVLKDGHIVESGTHNFLMSKNGLYSNLFNAQVKQENNKNNGEDSLESDEDIIDESTSDNKNMNIEFTTPSTSQPKNKQINLKENVTDVEANENIENQGIIDSEITPTKKVSVLERFIEPENVFTDSFITEDNDGRKVNVTRKISSRKVKRIIYLEQGSTDSELGSIDNRLNSCRGNTSIRSMSQPDDYSQWETSDVEFNQNTEFSTIYKKSYQYINKQNTLTEIENVSMKDILKFNCPEWPWLVMGFVGCVLTGAIIPVFSVFYGQVFATFILKGDELLQEAAFWSKMFIILALLSGLAWWMQTFGFTHACEKLIMRMRIYAFENVLRQPVFWFDFKSSSPSIIINRLAREVPLAGSLRVAQVISAFVTLLAAIIIAFTFGWKFAIVLVIGVPIIAGAAYKQLMIVQKSQKQDFESMDKANRISFETISNIKTVQGLAQELMFVQQYENSLKDLFKPAKKETFSFAIMYAVSQAVIYGMYSVSFRYGAYLVEIGDMSATDIYRVFFALAFCAASVGQTSAYLQGSSRAKNAASLIFQLIWRQSEIDPLSNSGSKPTIRGKVQFKDVKFQYPSKSNVQVLQVEPGKTLAIVGESGCGKSTIVSLLERFYDPTKGVIEVDNHNIRVMNLCHLRKNIGIVTQEPILFNSSIKDNIAYGVVNREVPMNEIIDVAKKANIHDFITTLPEGYNTLVGDNESQLSDGQKQQVAIARALIRNPKILLLDEVTTALDTESEKIVQGVLEAARKDRTCIIIAHNLSTIQSADSIAVVHNGKIVEQGNHEELKAKKKLHDTDDTAMALITIGHFTRMHCLHLTNFLNMSTILERISAIEAEMARTQKNKATAGHLGLLKARIAKLRRELITPKGGGGGTGEGFDVAKTGDARIGFVGFPSVGKSTLLSNLAGVYSEVAAYEFTTLTTVPGCIKYKGAKIQLLDLPGIIEGAKDGKGRGRQVIAVARTCSLIFIVLDVLKPLKHKKLIEHELEGFGLRLNKSPPNIVYRRKDKGGINLQTMVPQSELDLDTVRTILSEYRIHNADITLRYDATSDDLIDVVEGNRIYLPCIYILNKIDQISIEELDIIYKIPHTVPISAHHKWNFDDLLEKMWEYLKLVRIYTKPKGQLPDYGSPIVLHNERKSIEDFCNKLHRTIAKEFKYALVWGSSVKHVPQKVGKDHVLEDEDVVQIVKKI</sequence>
<feature type="transmembrane region" description="Helical" evidence="15">
    <location>
        <begin position="916"/>
        <end position="940"/>
    </location>
</feature>
<evidence type="ECO:0000256" key="9">
    <source>
        <dbReference type="ARBA" id="ARBA00022967"/>
    </source>
</evidence>
<name>A0A6G0TMV7_APHGL</name>
<keyword evidence="12 15" id="KW-0472">Membrane</keyword>
<keyword evidence="6" id="KW-0677">Repeat</keyword>
<dbReference type="OrthoDB" id="6500128at2759"/>
<dbReference type="Proteomes" id="UP000475862">
    <property type="component" value="Unassembled WGS sequence"/>
</dbReference>
<dbReference type="InterPro" id="IPR005225">
    <property type="entry name" value="Small_GTP-bd"/>
</dbReference>
<evidence type="ECO:0000259" key="17">
    <source>
        <dbReference type="PROSITE" id="PS50929"/>
    </source>
</evidence>
<dbReference type="FunFam" id="3.40.50.300:FF:000205">
    <property type="entry name" value="ABC transporter B family member 4"/>
    <property type="match status" value="1"/>
</dbReference>
<feature type="transmembrane region" description="Helical" evidence="15">
    <location>
        <begin position="370"/>
        <end position="395"/>
    </location>
</feature>
<keyword evidence="10 15" id="KW-1133">Transmembrane helix</keyword>
<comment type="catalytic activity">
    <reaction evidence="14">
        <text>ATP + H2O + xenobioticSide 1 = ADP + phosphate + xenobioticSide 2.</text>
        <dbReference type="EC" id="7.6.2.2"/>
    </reaction>
</comment>
<dbReference type="Pfam" id="PF00664">
    <property type="entry name" value="ABC_membrane"/>
    <property type="match status" value="2"/>
</dbReference>
<keyword evidence="9" id="KW-1278">Translocase</keyword>
<evidence type="ECO:0000256" key="1">
    <source>
        <dbReference type="ARBA" id="ARBA00004141"/>
    </source>
</evidence>
<dbReference type="CDD" id="cd18578">
    <property type="entry name" value="ABC_6TM_Pgp_ABCB1_D2_like"/>
    <property type="match status" value="1"/>
</dbReference>
<keyword evidence="5 15" id="KW-0812">Transmembrane</keyword>
<dbReference type="PROSITE" id="PS00905">
    <property type="entry name" value="GTP1_OBG"/>
    <property type="match status" value="1"/>
</dbReference>
<dbReference type="Pfam" id="PF02824">
    <property type="entry name" value="TGS"/>
    <property type="match status" value="1"/>
</dbReference>
<keyword evidence="4" id="KW-0813">Transport</keyword>
<evidence type="ECO:0000256" key="10">
    <source>
        <dbReference type="ARBA" id="ARBA00022989"/>
    </source>
</evidence>
<feature type="transmembrane region" description="Helical" evidence="15">
    <location>
        <begin position="1060"/>
        <end position="1079"/>
    </location>
</feature>
<dbReference type="InterPro" id="IPR012675">
    <property type="entry name" value="Beta-grasp_dom_sf"/>
</dbReference>
<dbReference type="InterPro" id="IPR006074">
    <property type="entry name" value="GTP1-OBG_CS"/>
</dbReference>
<proteinExistence type="inferred from homology"/>
<dbReference type="PROSITE" id="PS51710">
    <property type="entry name" value="G_OBG"/>
    <property type="match status" value="1"/>
</dbReference>
<feature type="transmembrane region" description="Helical" evidence="15">
    <location>
        <begin position="292"/>
        <end position="315"/>
    </location>
</feature>
<comment type="caution">
    <text evidence="20">The sequence shown here is derived from an EMBL/GenBank/DDBJ whole genome shotgun (WGS) entry which is preliminary data.</text>
</comment>
<feature type="transmembrane region" description="Helical" evidence="15">
    <location>
        <begin position="407"/>
        <end position="430"/>
    </location>
</feature>
<dbReference type="PRINTS" id="PR00326">
    <property type="entry name" value="GTP1OBG"/>
</dbReference>
<evidence type="ECO:0000313" key="20">
    <source>
        <dbReference type="EMBL" id="KAE9535534.1"/>
    </source>
</evidence>
<dbReference type="InterPro" id="IPR031167">
    <property type="entry name" value="G_OBG"/>
</dbReference>